<dbReference type="InterPro" id="IPR019826">
    <property type="entry name" value="Carboxylesterase_B_AS"/>
</dbReference>
<keyword evidence="2 3" id="KW-0378">Hydrolase</keyword>
<evidence type="ECO:0000256" key="2">
    <source>
        <dbReference type="ARBA" id="ARBA00022801"/>
    </source>
</evidence>
<feature type="chain" id="PRO_5040540003" description="Carboxylic ester hydrolase" evidence="3">
    <location>
        <begin position="23"/>
        <end position="540"/>
    </location>
</feature>
<dbReference type="Gene3D" id="3.40.50.1820">
    <property type="entry name" value="alpha/beta hydrolase"/>
    <property type="match status" value="1"/>
</dbReference>
<dbReference type="PROSITE" id="PS00941">
    <property type="entry name" value="CARBOXYLESTERASE_B_2"/>
    <property type="match status" value="1"/>
</dbReference>
<dbReference type="SUPFAM" id="SSF53474">
    <property type="entry name" value="alpha/beta-Hydrolases"/>
    <property type="match status" value="1"/>
</dbReference>
<name>A0A9P5X1R5_9AGAR</name>
<dbReference type="Pfam" id="PF00135">
    <property type="entry name" value="COesterase"/>
    <property type="match status" value="1"/>
</dbReference>
<accession>A0A9P5X1R5</accession>
<dbReference type="InterPro" id="IPR002018">
    <property type="entry name" value="CarbesteraseB"/>
</dbReference>
<evidence type="ECO:0000256" key="3">
    <source>
        <dbReference type="RuleBase" id="RU361235"/>
    </source>
</evidence>
<dbReference type="InterPro" id="IPR029058">
    <property type="entry name" value="AB_hydrolase_fold"/>
</dbReference>
<keyword evidence="6" id="KW-1185">Reference proteome</keyword>
<evidence type="ECO:0000259" key="4">
    <source>
        <dbReference type="Pfam" id="PF00135"/>
    </source>
</evidence>
<comment type="similarity">
    <text evidence="1 3">Belongs to the type-B carboxylesterase/lipase family.</text>
</comment>
<dbReference type="GO" id="GO:0016787">
    <property type="term" value="F:hydrolase activity"/>
    <property type="evidence" value="ECO:0007669"/>
    <property type="project" value="UniProtKB-KW"/>
</dbReference>
<keyword evidence="3" id="KW-0732">Signal</keyword>
<dbReference type="AlphaFoldDB" id="A0A9P5X1R5"/>
<evidence type="ECO:0000313" key="5">
    <source>
        <dbReference type="EMBL" id="KAF9441777.1"/>
    </source>
</evidence>
<evidence type="ECO:0000313" key="6">
    <source>
        <dbReference type="Proteomes" id="UP000807342"/>
    </source>
</evidence>
<dbReference type="PANTHER" id="PTHR11559">
    <property type="entry name" value="CARBOXYLESTERASE"/>
    <property type="match status" value="1"/>
</dbReference>
<evidence type="ECO:0000256" key="1">
    <source>
        <dbReference type="ARBA" id="ARBA00005964"/>
    </source>
</evidence>
<dbReference type="OrthoDB" id="408631at2759"/>
<dbReference type="Proteomes" id="UP000807342">
    <property type="component" value="Unassembled WGS sequence"/>
</dbReference>
<dbReference type="InterPro" id="IPR050309">
    <property type="entry name" value="Type-B_Carboxylest/Lipase"/>
</dbReference>
<protein>
    <recommendedName>
        <fullName evidence="3">Carboxylic ester hydrolase</fullName>
        <ecNumber evidence="3">3.1.1.-</ecNumber>
    </recommendedName>
</protein>
<dbReference type="EMBL" id="MU151790">
    <property type="protein sequence ID" value="KAF9441777.1"/>
    <property type="molecule type" value="Genomic_DNA"/>
</dbReference>
<feature type="domain" description="Carboxylesterase type B" evidence="4">
    <location>
        <begin position="27"/>
        <end position="514"/>
    </location>
</feature>
<dbReference type="PROSITE" id="PS00122">
    <property type="entry name" value="CARBOXYLESTERASE_B_1"/>
    <property type="match status" value="1"/>
</dbReference>
<dbReference type="EC" id="3.1.1.-" evidence="3"/>
<dbReference type="InterPro" id="IPR019819">
    <property type="entry name" value="Carboxylesterase_B_CS"/>
</dbReference>
<feature type="signal peptide" evidence="3">
    <location>
        <begin position="1"/>
        <end position="22"/>
    </location>
</feature>
<sequence>MFSNHIQGFLVLLSSLATTSSAANLDIKLPTGIFRGTSAASVEKWLGIPFAQPPVGPLRFRAPVAITEHSSAIKNASVFGNACPQPPETLDAAISEDCLFLNVWRPEGTMNNNSLPILFWIHGGQYTDGAASKPAYNATELVQRSVTVGKPIIVVSTNYRVNTFGFLSSSHQPPQDLNAGLLDQRMALHFVQDNIAAFGGDPTKVTIWGQSAGAGSVMAHFIYPDERTLFRAGIGESATGPFKSSPPASVYDRPGLPFNRLLANTGCTGSSSPLDCLRAVPFDTLLNISNSMITATLNLQLWQPSIGPPGAMVTEEASDRIIRGDFLHLPLLMGTNVNEGTDFSVSLRNMGLVGQAQATAFDTFVRNLVIDNSTITQDVLDRFKDLFPENDPLLGAPFNTGDSLFDRGAAWYTVQMFLSVRRLFFEHGSALQPMFAYYFREFIPGNDPALGIAHASELPLIFGPVPPAASIETGLSNQLRDFFINFVNDLNPGGGWPRYDNQSRMVLQLQRDNVTAIPDDWDVDKTDFSNTELVLGEFQK</sequence>
<proteinExistence type="inferred from homology"/>
<comment type="caution">
    <text evidence="5">The sequence shown here is derived from an EMBL/GenBank/DDBJ whole genome shotgun (WGS) entry which is preliminary data.</text>
</comment>
<organism evidence="5 6">
    <name type="scientific">Macrolepiota fuliginosa MF-IS2</name>
    <dbReference type="NCBI Taxonomy" id="1400762"/>
    <lineage>
        <taxon>Eukaryota</taxon>
        <taxon>Fungi</taxon>
        <taxon>Dikarya</taxon>
        <taxon>Basidiomycota</taxon>
        <taxon>Agaricomycotina</taxon>
        <taxon>Agaricomycetes</taxon>
        <taxon>Agaricomycetidae</taxon>
        <taxon>Agaricales</taxon>
        <taxon>Agaricineae</taxon>
        <taxon>Agaricaceae</taxon>
        <taxon>Macrolepiota</taxon>
    </lineage>
</organism>
<reference evidence="5" key="1">
    <citation type="submission" date="2020-11" db="EMBL/GenBank/DDBJ databases">
        <authorList>
            <consortium name="DOE Joint Genome Institute"/>
            <person name="Ahrendt S."/>
            <person name="Riley R."/>
            <person name="Andreopoulos W."/>
            <person name="Labutti K."/>
            <person name="Pangilinan J."/>
            <person name="Ruiz-Duenas F.J."/>
            <person name="Barrasa J.M."/>
            <person name="Sanchez-Garcia M."/>
            <person name="Camarero S."/>
            <person name="Miyauchi S."/>
            <person name="Serrano A."/>
            <person name="Linde D."/>
            <person name="Babiker R."/>
            <person name="Drula E."/>
            <person name="Ayuso-Fernandez I."/>
            <person name="Pacheco R."/>
            <person name="Padilla G."/>
            <person name="Ferreira P."/>
            <person name="Barriuso J."/>
            <person name="Kellner H."/>
            <person name="Castanera R."/>
            <person name="Alfaro M."/>
            <person name="Ramirez L."/>
            <person name="Pisabarro A.G."/>
            <person name="Kuo A."/>
            <person name="Tritt A."/>
            <person name="Lipzen A."/>
            <person name="He G."/>
            <person name="Yan M."/>
            <person name="Ng V."/>
            <person name="Cullen D."/>
            <person name="Martin F."/>
            <person name="Rosso M.-N."/>
            <person name="Henrissat B."/>
            <person name="Hibbett D."/>
            <person name="Martinez A.T."/>
            <person name="Grigoriev I.V."/>
        </authorList>
    </citation>
    <scope>NUCLEOTIDE SEQUENCE</scope>
    <source>
        <strain evidence="5">MF-IS2</strain>
    </source>
</reference>
<gene>
    <name evidence="5" type="ORF">P691DRAFT_851966</name>
</gene>